<dbReference type="SMART" id="SM00342">
    <property type="entry name" value="HTH_ARAC"/>
    <property type="match status" value="1"/>
</dbReference>
<reference evidence="6" key="1">
    <citation type="submission" date="2017-09" db="EMBL/GenBank/DDBJ databases">
        <title>FDA dAtabase for Regulatory Grade micrObial Sequences (FDA-ARGOS): Supporting development and validation of Infectious Disease Dx tests.</title>
        <authorList>
            <person name="Minogue T."/>
            <person name="Wolcott M."/>
            <person name="Wasieloski L."/>
            <person name="Aguilar W."/>
            <person name="Moore D."/>
            <person name="Tallon L."/>
            <person name="Sadzewicz L."/>
            <person name="Ott S."/>
            <person name="Zhao X."/>
            <person name="Nagaraj S."/>
            <person name="Vavikolanu K."/>
            <person name="Aluvathingal J."/>
            <person name="Nadendla S."/>
            <person name="Sichtig H."/>
        </authorList>
    </citation>
    <scope>NUCLEOTIDE SEQUENCE [LARGE SCALE GENOMIC DNA]</scope>
    <source>
        <strain evidence="6">FDAARGOS_390</strain>
    </source>
</reference>
<dbReference type="GO" id="GO:0003700">
    <property type="term" value="F:DNA-binding transcription factor activity"/>
    <property type="evidence" value="ECO:0007669"/>
    <property type="project" value="InterPro"/>
</dbReference>
<comment type="caution">
    <text evidence="5">The sequence shown here is derived from an EMBL/GenBank/DDBJ whole genome shotgun (WGS) entry which is preliminary data.</text>
</comment>
<dbReference type="Pfam" id="PF02311">
    <property type="entry name" value="AraC_binding"/>
    <property type="match status" value="1"/>
</dbReference>
<dbReference type="PROSITE" id="PS01124">
    <property type="entry name" value="HTH_ARAC_FAMILY_2"/>
    <property type="match status" value="1"/>
</dbReference>
<keyword evidence="1" id="KW-0805">Transcription regulation</keyword>
<keyword evidence="3" id="KW-0804">Transcription</keyword>
<evidence type="ECO:0000313" key="5">
    <source>
        <dbReference type="EMBL" id="PEH37023.1"/>
    </source>
</evidence>
<proteinExistence type="predicted"/>
<gene>
    <name evidence="5" type="ORF">CRM94_20840</name>
</gene>
<evidence type="ECO:0000313" key="6">
    <source>
        <dbReference type="Proteomes" id="UP000220629"/>
    </source>
</evidence>
<name>A0A2A7S0L6_BURGA</name>
<accession>A0A2A7S0L6</accession>
<evidence type="ECO:0000256" key="2">
    <source>
        <dbReference type="ARBA" id="ARBA00023125"/>
    </source>
</evidence>
<sequence length="284" mass="31056">MPDSARPDASRDRVRYGRLQSAGIELMQTHFEQHRFVAHAHDTWAVAAVQLGTKDISASARRPVIVAPGELYALPPQAAHAGRCIDGGVSEYTMFYIPDAEWRARCAMHGVAPELLFTPRRHLGAAAQFADFAARLFTQPEAVASWDGEWSLFCERVLKGLGAGQATAPQAAPGAPDVRLRRAADYLRSFHDRNVSLERLAGEASLSVAELGRRFTAAYGLSPHRYQLVLRLVEAKRRLLAGEPLPEVAAATGFADQSHMGRHFKAMFGMTPGTLAARRRAGTF</sequence>
<dbReference type="SUPFAM" id="SSF51215">
    <property type="entry name" value="Regulatory protein AraC"/>
    <property type="match status" value="1"/>
</dbReference>
<dbReference type="GO" id="GO:0043565">
    <property type="term" value="F:sequence-specific DNA binding"/>
    <property type="evidence" value="ECO:0007669"/>
    <property type="project" value="InterPro"/>
</dbReference>
<dbReference type="PANTHER" id="PTHR46796">
    <property type="entry name" value="HTH-TYPE TRANSCRIPTIONAL ACTIVATOR RHAS-RELATED"/>
    <property type="match status" value="1"/>
</dbReference>
<organism evidence="5 6">
    <name type="scientific">Burkholderia gladioli</name>
    <name type="common">Pseudomonas marginata</name>
    <name type="synonym">Phytomonas marginata</name>
    <dbReference type="NCBI Taxonomy" id="28095"/>
    <lineage>
        <taxon>Bacteria</taxon>
        <taxon>Pseudomonadati</taxon>
        <taxon>Pseudomonadota</taxon>
        <taxon>Betaproteobacteria</taxon>
        <taxon>Burkholderiales</taxon>
        <taxon>Burkholderiaceae</taxon>
        <taxon>Burkholderia</taxon>
    </lineage>
</organism>
<keyword evidence="2" id="KW-0238">DNA-binding</keyword>
<dbReference type="EMBL" id="PDDY01000004">
    <property type="protein sequence ID" value="PEH37023.1"/>
    <property type="molecule type" value="Genomic_DNA"/>
</dbReference>
<dbReference type="SUPFAM" id="SSF46689">
    <property type="entry name" value="Homeodomain-like"/>
    <property type="match status" value="2"/>
</dbReference>
<dbReference type="InterPro" id="IPR003313">
    <property type="entry name" value="AraC-bd"/>
</dbReference>
<evidence type="ECO:0000256" key="3">
    <source>
        <dbReference type="ARBA" id="ARBA00023163"/>
    </source>
</evidence>
<dbReference type="InterPro" id="IPR037923">
    <property type="entry name" value="HTH-like"/>
</dbReference>
<evidence type="ECO:0000259" key="4">
    <source>
        <dbReference type="PROSITE" id="PS01124"/>
    </source>
</evidence>
<dbReference type="AlphaFoldDB" id="A0A2A7S0L6"/>
<dbReference type="RefSeq" id="WP_098153626.1">
    <property type="nucleotide sequence ID" value="NZ_CADEXE010000009.1"/>
</dbReference>
<dbReference type="Gene3D" id="1.10.10.60">
    <property type="entry name" value="Homeodomain-like"/>
    <property type="match status" value="1"/>
</dbReference>
<evidence type="ECO:0000256" key="1">
    <source>
        <dbReference type="ARBA" id="ARBA00023015"/>
    </source>
</evidence>
<dbReference type="InterPro" id="IPR018060">
    <property type="entry name" value="HTH_AraC"/>
</dbReference>
<dbReference type="Pfam" id="PF12833">
    <property type="entry name" value="HTH_18"/>
    <property type="match status" value="1"/>
</dbReference>
<dbReference type="InterPro" id="IPR050204">
    <property type="entry name" value="AraC_XylS_family_regulators"/>
</dbReference>
<dbReference type="Proteomes" id="UP000220629">
    <property type="component" value="Unassembled WGS sequence"/>
</dbReference>
<protein>
    <submittedName>
        <fullName evidence="5">AraC family transcriptional regulator</fullName>
    </submittedName>
</protein>
<dbReference type="InterPro" id="IPR009057">
    <property type="entry name" value="Homeodomain-like_sf"/>
</dbReference>
<feature type="domain" description="HTH araC/xylS-type" evidence="4">
    <location>
        <begin position="181"/>
        <end position="278"/>
    </location>
</feature>